<dbReference type="InterPro" id="IPR058923">
    <property type="entry name" value="RCC1-like_dom"/>
</dbReference>
<dbReference type="InterPro" id="IPR000408">
    <property type="entry name" value="Reg_chr_condens"/>
</dbReference>
<feature type="repeat" description="RCC1" evidence="5">
    <location>
        <begin position="704"/>
        <end position="778"/>
    </location>
</feature>
<feature type="repeat" description="RCC1" evidence="5">
    <location>
        <begin position="270"/>
        <end position="325"/>
    </location>
</feature>
<evidence type="ECO:0000256" key="3">
    <source>
        <dbReference type="ARBA" id="ARBA00022771"/>
    </source>
</evidence>
<feature type="repeat" description="RCC1" evidence="5">
    <location>
        <begin position="205"/>
        <end position="269"/>
    </location>
</feature>
<dbReference type="Proteomes" id="UP000039865">
    <property type="component" value="Unassembled WGS sequence"/>
</dbReference>
<dbReference type="Pfam" id="PF00415">
    <property type="entry name" value="RCC1"/>
    <property type="match status" value="3"/>
</dbReference>
<dbReference type="OMA" id="PRMINDI"/>
<keyword evidence="3 6" id="KW-0863">Zinc-finger</keyword>
<dbReference type="Pfam" id="PF13540">
    <property type="entry name" value="RCC1_2"/>
    <property type="match status" value="2"/>
</dbReference>
<feature type="repeat" description="RCC1" evidence="5">
    <location>
        <begin position="484"/>
        <end position="571"/>
    </location>
</feature>
<proteinExistence type="predicted"/>
<dbReference type="SUPFAM" id="SSF50985">
    <property type="entry name" value="RCC1/BLIP-II"/>
    <property type="match status" value="3"/>
</dbReference>
<protein>
    <submittedName>
        <fullName evidence="10">Rcc1 and btb domain-containing protein</fullName>
    </submittedName>
</protein>
<dbReference type="PROSITE" id="PS00626">
    <property type="entry name" value="RCC1_2"/>
    <property type="match status" value="1"/>
</dbReference>
<feature type="repeat" description="RCC1" evidence="5">
    <location>
        <begin position="785"/>
        <end position="838"/>
    </location>
</feature>
<dbReference type="PROSITE" id="PS50012">
    <property type="entry name" value="RCC1_3"/>
    <property type="match status" value="11"/>
</dbReference>
<dbReference type="Gene3D" id="2.130.10.30">
    <property type="entry name" value="Regulator of chromosome condensation 1/beta-lactamase-inhibitor protein II"/>
    <property type="match status" value="4"/>
</dbReference>
<sequence>MLRKLACNATNSGAIDDEGNVFVWGAGKYGLLGNPKQKNPISKPIKLQLKSEKLILDYSSDQTFVATSLSFGQYHAALVVNDINTNSDYNPLLYAESILNEFKAYLMKTWDNIVKKQPEHSADVYATEEHIVENTLKHSFSKQLQTFPYISTISLKELMVKAKLSFKDTVSYNRLFQDLADPNDEDKINLKELRDQLVGRRCGNGIVFTWGIVNDGRLGIQLTEKEQEAIEERNQELVPFKPSVVKFDESVIILKVSCGNSFTLALSQDGQAYSWGLGNSGGLGLGETNISMVPQLIRYQKNGHLFQNIKDIACGSNHVLALDQQGLVYSWGNGQGGRLGHGDETGENIPKEISDLRDQKILLVEAGEGSSAAITIKNELYVWGVGLHGRLGTGKTSNVLKPVLLEDLRDQKVEDIALGSNHSLCILRNGKAMCWGSSKEGKIGLETALDRNFTQPKELVTLEKEKMYQFAVGPFHSLGLTENGHIYSFGNSKDGKLGYDEHKTCVQIPRKITNGPIFQKKNGLNDRKDKYQIFSQYNDQMTVISQHDQIGGCEIIQASCGFNSSVFLLNDGQMYVCGSNKYGQLGFSKRQGKESNNKDGGNFGGFNLGNDDDDEDNNFGDKASDDILPPQLKKKLAELQLLQDVDKPTQLIIYHAVTDEGATFGWGRNDSGQLGMGRKDVAVTRPTRINAAGESHSLFLSDLGEVLCAGFNEFGELGIGASSAGGNDRRENEEEYDEQYQRQMIETKIELTPKVIKGLESIGYIAAGKNHSIAIRTYKRKEKEMRMYTWGCGWHGQTGHGTWHNDYVPKIVKVPVLKDTKFIQAACGSKHTIALDTQGHVWFFGYKPSVGIEDFNEEKQFMPARLELPSKIQEPIKYIAAGEEHNLAVSYQGNVYGFGRNSHSKINSNAKEYLYFEQIEQDEKAVISACGANHSVIVDMRGVPYTWGFVGNGRCGLKLEKDEAQQHEEDLSAPTVIYSLKMMFQKELAKIRELLDDHGKKGKDQDKMNQQSKIRFPIQKILKESQQSLDEDNLINQDRNILIKFNKLVEEFHQIIESQNNKMLTSFYNAQNALISRIYTFPSRIDLLTDIKAELPKAIIRNKQIYEAIFTLLQIHPCYIINWVTKTTVNRQPKEVISILKIIFGDKEIRNDTRILHTLMMIAKKVFQYEMETYDLKEILWGRTDSTFSQLFNLIFENQDQNNAFVNHLIASILHKLQKFFKQKVQEHNNISSPKKIGKGQQQYQFDYESVIQGNHQLLFIKIKLDYTKARLRIKFLIDFMKITLNKMLKALDPQFKQKTGGNLSIEIISLVYTIKEEINNKRGNDITQEEIDSYVLNLVFEILFRKLNELNEQKIKDYYWNLIPLKKNQDHEPDPEIFSFGEKRNLITVLSDHIEKYIRKIKIHYTNDPVEDLKDFIANNKQNFRRELSDLLNIQPLNFQYLLVKDLFINSMDFKNGNLCISISDLIFIFNNLVEKGDIIYITNHEEDPVAMLVGELGNNIIEVKQNERQFISEEMLEQKINLEIRHRLLIEYNTYTKCYECNAPVYADLIPYKRFRDGTQGKTWLCQNNDCREKNDPNQMKCSRCHRYRDTQSMPKDQIFTRYRQVFSDPAVSIFQLILIYMPIIDNHQNLDDIINYEMQVEETRKNADYDKLQVIERFKKNKANYMFLNKKKNVNFEDPLEEIAAEREVENEFLNIMERQLDESYQNKKQHEKKIQEYQLLLKEIQDKLSNYYQQNTQVNEEFKLIIENAYTGLGSDFLKGEKQDIFAGKLHLKGNKKQIQIPGASSKNKQQLQANPQLENFFVDLEKQANQTNAVLQTNYQEILQNKEIYKQNFGFFGKYPLYQLRQRKVLNNIQIHGKKLQTVMKKCSYVFYDDSDNGFRVELVYEESDKKCLVFGNTSHEAILETFIIDKHSVAEMRRTFATKATIQFGNSEFNVFELVFLLNEIKSKTYSYQVQQQAQQQNQKDGKKKVTVSFQVASQGAEKNNLIMAAEDIQESNRKNREIKENNRI</sequence>
<evidence type="ECO:0000256" key="7">
    <source>
        <dbReference type="SAM" id="Coils"/>
    </source>
</evidence>
<keyword evidence="1" id="KW-0479">Metal-binding</keyword>
<dbReference type="PRINTS" id="PR00633">
    <property type="entry name" value="RCCNDNSATION"/>
</dbReference>
<accession>A0A078AJG1</accession>
<evidence type="ECO:0000256" key="8">
    <source>
        <dbReference type="SAM" id="MobiDB-lite"/>
    </source>
</evidence>
<keyword evidence="4" id="KW-0862">Zinc</keyword>
<evidence type="ECO:0000256" key="5">
    <source>
        <dbReference type="PROSITE-ProRule" id="PRU00235"/>
    </source>
</evidence>
<evidence type="ECO:0000259" key="9">
    <source>
        <dbReference type="PROSITE" id="PS50199"/>
    </source>
</evidence>
<evidence type="ECO:0000256" key="2">
    <source>
        <dbReference type="ARBA" id="ARBA00022737"/>
    </source>
</evidence>
<dbReference type="InterPro" id="IPR051625">
    <property type="entry name" value="Signaling_Regulatory_Domain"/>
</dbReference>
<name>A0A078AJG1_STYLE</name>
<evidence type="ECO:0000256" key="4">
    <source>
        <dbReference type="ARBA" id="ARBA00022833"/>
    </source>
</evidence>
<dbReference type="EMBL" id="CCKQ01009432">
    <property type="protein sequence ID" value="CDW80913.1"/>
    <property type="molecule type" value="Genomic_DNA"/>
</dbReference>
<evidence type="ECO:0000313" key="11">
    <source>
        <dbReference type="Proteomes" id="UP000039865"/>
    </source>
</evidence>
<feature type="repeat" description="RCC1" evidence="5">
    <location>
        <begin position="19"/>
        <end position="82"/>
    </location>
</feature>
<feature type="repeat" description="RCC1" evidence="5">
    <location>
        <begin position="661"/>
        <end position="703"/>
    </location>
</feature>
<dbReference type="GO" id="GO:0008270">
    <property type="term" value="F:zinc ion binding"/>
    <property type="evidence" value="ECO:0007669"/>
    <property type="project" value="UniProtKB-KW"/>
</dbReference>
<feature type="repeat" description="RCC1" evidence="5">
    <location>
        <begin position="326"/>
        <end position="377"/>
    </location>
</feature>
<gene>
    <name evidence="10" type="primary">Contig18846.g19996</name>
    <name evidence="10" type="ORF">STYLEM_9919</name>
</gene>
<keyword evidence="2" id="KW-0677">Repeat</keyword>
<reference evidence="10 11" key="1">
    <citation type="submission" date="2014-06" db="EMBL/GenBank/DDBJ databases">
        <authorList>
            <person name="Swart Estienne"/>
        </authorList>
    </citation>
    <scope>NUCLEOTIDE SEQUENCE [LARGE SCALE GENOMIC DNA]</scope>
    <source>
        <strain evidence="10 11">130c</strain>
    </source>
</reference>
<keyword evidence="7" id="KW-0175">Coiled coil</keyword>
<evidence type="ECO:0000256" key="6">
    <source>
        <dbReference type="PROSITE-ProRule" id="PRU00322"/>
    </source>
</evidence>
<dbReference type="Pfam" id="PF25390">
    <property type="entry name" value="WD40_RLD"/>
    <property type="match status" value="1"/>
</dbReference>
<feature type="region of interest" description="Disordered" evidence="8">
    <location>
        <begin position="590"/>
        <end position="626"/>
    </location>
</feature>
<dbReference type="PROSITE" id="PS01358">
    <property type="entry name" value="ZF_RANBP2_1"/>
    <property type="match status" value="1"/>
</dbReference>
<feature type="repeat" description="RCC1" evidence="5">
    <location>
        <begin position="839"/>
        <end position="892"/>
    </location>
</feature>
<evidence type="ECO:0000313" key="10">
    <source>
        <dbReference type="EMBL" id="CDW80913.1"/>
    </source>
</evidence>
<feature type="repeat" description="RCC1" evidence="5">
    <location>
        <begin position="378"/>
        <end position="429"/>
    </location>
</feature>
<keyword evidence="11" id="KW-1185">Reference proteome</keyword>
<feature type="coiled-coil region" evidence="7">
    <location>
        <begin position="1697"/>
        <end position="1745"/>
    </location>
</feature>
<dbReference type="InParanoid" id="A0A078AJG1"/>
<evidence type="ECO:0000256" key="1">
    <source>
        <dbReference type="ARBA" id="ARBA00022723"/>
    </source>
</evidence>
<feature type="repeat" description="RCC1" evidence="5">
    <location>
        <begin position="430"/>
        <end position="483"/>
    </location>
</feature>
<dbReference type="InterPro" id="IPR001876">
    <property type="entry name" value="Znf_RanBP2"/>
</dbReference>
<dbReference type="OrthoDB" id="289810at2759"/>
<dbReference type="PROSITE" id="PS50199">
    <property type="entry name" value="ZF_RANBP2_2"/>
    <property type="match status" value="1"/>
</dbReference>
<dbReference type="InterPro" id="IPR009091">
    <property type="entry name" value="RCC1/BLIP-II"/>
</dbReference>
<organism evidence="10 11">
    <name type="scientific">Stylonychia lemnae</name>
    <name type="common">Ciliate</name>
    <dbReference type="NCBI Taxonomy" id="5949"/>
    <lineage>
        <taxon>Eukaryota</taxon>
        <taxon>Sar</taxon>
        <taxon>Alveolata</taxon>
        <taxon>Ciliophora</taxon>
        <taxon>Intramacronucleata</taxon>
        <taxon>Spirotrichea</taxon>
        <taxon>Stichotrichia</taxon>
        <taxon>Sporadotrichida</taxon>
        <taxon>Oxytrichidae</taxon>
        <taxon>Stylonychinae</taxon>
        <taxon>Stylonychia</taxon>
    </lineage>
</organism>
<dbReference type="PANTHER" id="PTHR22872">
    <property type="entry name" value="BTK-BINDING PROTEIN-RELATED"/>
    <property type="match status" value="1"/>
</dbReference>
<feature type="domain" description="RanBP2-type" evidence="9">
    <location>
        <begin position="1558"/>
        <end position="1593"/>
    </location>
</feature>